<dbReference type="AlphaFoldDB" id="A0A8S4RIX5"/>
<comment type="caution">
    <text evidence="1">The sequence shown here is derived from an EMBL/GenBank/DDBJ whole genome shotgun (WGS) entry which is preliminary data.</text>
</comment>
<accession>A0A8S4RIX5</accession>
<dbReference type="Proteomes" id="UP000838756">
    <property type="component" value="Unassembled WGS sequence"/>
</dbReference>
<proteinExistence type="predicted"/>
<keyword evidence="2" id="KW-1185">Reference proteome</keyword>
<dbReference type="EMBL" id="CAKXAJ010025267">
    <property type="protein sequence ID" value="CAH2237415.1"/>
    <property type="molecule type" value="Genomic_DNA"/>
</dbReference>
<evidence type="ECO:0000313" key="2">
    <source>
        <dbReference type="Proteomes" id="UP000838756"/>
    </source>
</evidence>
<dbReference type="OrthoDB" id="7488050at2759"/>
<name>A0A8S4RIX5_9NEOP</name>
<reference evidence="1" key="1">
    <citation type="submission" date="2022-03" db="EMBL/GenBank/DDBJ databases">
        <authorList>
            <person name="Lindestad O."/>
        </authorList>
    </citation>
    <scope>NUCLEOTIDE SEQUENCE</scope>
</reference>
<gene>
    <name evidence="1" type="primary">jg11270</name>
    <name evidence="1" type="ORF">PAEG_LOCUS14703</name>
</gene>
<organism evidence="1 2">
    <name type="scientific">Pararge aegeria aegeria</name>
    <dbReference type="NCBI Taxonomy" id="348720"/>
    <lineage>
        <taxon>Eukaryota</taxon>
        <taxon>Metazoa</taxon>
        <taxon>Ecdysozoa</taxon>
        <taxon>Arthropoda</taxon>
        <taxon>Hexapoda</taxon>
        <taxon>Insecta</taxon>
        <taxon>Pterygota</taxon>
        <taxon>Neoptera</taxon>
        <taxon>Endopterygota</taxon>
        <taxon>Lepidoptera</taxon>
        <taxon>Glossata</taxon>
        <taxon>Ditrysia</taxon>
        <taxon>Papilionoidea</taxon>
        <taxon>Nymphalidae</taxon>
        <taxon>Satyrinae</taxon>
        <taxon>Satyrini</taxon>
        <taxon>Parargina</taxon>
        <taxon>Pararge</taxon>
    </lineage>
</organism>
<protein>
    <submittedName>
        <fullName evidence="1">Jg11270 protein</fullName>
    </submittedName>
</protein>
<sequence>MALDRESTKCGDDLVSGDELLKSEVIVKEEVDDRSTSHRENRLTSIIDQLRCQSQLKGILKRLRNSMVLIITDLVVKTLKLRTCWNGSPALVSAALVNPQRGGKTTLSASQLDAGSKGHKTVEFGTPYKRPMSSSGRLSVDMMMMISGVHRVSDQENDIQPRYGILNHLTDFMVVVGYAIV</sequence>
<evidence type="ECO:0000313" key="1">
    <source>
        <dbReference type="EMBL" id="CAH2237415.1"/>
    </source>
</evidence>